<keyword evidence="2 5" id="KW-0812">Transmembrane</keyword>
<feature type="domain" description="Sodium/calcium exchanger membrane region" evidence="6">
    <location>
        <begin position="12"/>
        <end position="151"/>
    </location>
</feature>
<evidence type="ECO:0000313" key="10">
    <source>
        <dbReference type="Proteomes" id="UP000251942"/>
    </source>
</evidence>
<reference evidence="8 10" key="2">
    <citation type="submission" date="2018-06" db="EMBL/GenBank/DDBJ databases">
        <authorList>
            <consortium name="Pathogen Informatics"/>
            <person name="Doyle S."/>
        </authorList>
    </citation>
    <scope>NUCLEOTIDE SEQUENCE [LARGE SCALE GENOMIC DNA]</scope>
    <source>
        <strain evidence="8 10">NCTC12022</strain>
    </source>
</reference>
<dbReference type="AlphaFoldDB" id="A0A0W0U8P1"/>
<evidence type="ECO:0000256" key="4">
    <source>
        <dbReference type="ARBA" id="ARBA00023136"/>
    </source>
</evidence>
<gene>
    <name evidence="8" type="primary">eCM27</name>
    <name evidence="7" type="ORF">Lfee_0199</name>
    <name evidence="8" type="ORF">NCTC12022_03600</name>
</gene>
<evidence type="ECO:0000256" key="1">
    <source>
        <dbReference type="ARBA" id="ARBA00004141"/>
    </source>
</evidence>
<name>A0A0W0U8P1_9GAMM</name>
<dbReference type="GO" id="GO:0006874">
    <property type="term" value="P:intracellular calcium ion homeostasis"/>
    <property type="evidence" value="ECO:0007669"/>
    <property type="project" value="TreeGrafter"/>
</dbReference>
<feature type="transmembrane region" description="Helical" evidence="5">
    <location>
        <begin position="308"/>
        <end position="326"/>
    </location>
</feature>
<evidence type="ECO:0000313" key="8">
    <source>
        <dbReference type="EMBL" id="SPX62832.1"/>
    </source>
</evidence>
<dbReference type="InterPro" id="IPR004481">
    <property type="entry name" value="K/Na/Ca-exchanger"/>
</dbReference>
<dbReference type="InterPro" id="IPR004837">
    <property type="entry name" value="NaCa_Exmemb"/>
</dbReference>
<feature type="transmembrane region" description="Helical" evidence="5">
    <location>
        <begin position="276"/>
        <end position="296"/>
    </location>
</feature>
<keyword evidence="3 5" id="KW-1133">Transmembrane helix</keyword>
<evidence type="ECO:0000313" key="7">
    <source>
        <dbReference type="EMBL" id="KTD04372.1"/>
    </source>
</evidence>
<dbReference type="GO" id="GO:0005262">
    <property type="term" value="F:calcium channel activity"/>
    <property type="evidence" value="ECO:0007669"/>
    <property type="project" value="TreeGrafter"/>
</dbReference>
<feature type="transmembrane region" description="Helical" evidence="5">
    <location>
        <begin position="75"/>
        <end position="98"/>
    </location>
</feature>
<dbReference type="Pfam" id="PF01699">
    <property type="entry name" value="Na_Ca_ex"/>
    <property type="match status" value="2"/>
</dbReference>
<comment type="subcellular location">
    <subcellularLocation>
        <location evidence="1">Membrane</location>
        <topology evidence="1">Multi-pass membrane protein</topology>
    </subcellularLocation>
</comment>
<keyword evidence="9" id="KW-1185">Reference proteome</keyword>
<dbReference type="PANTHER" id="PTHR10846">
    <property type="entry name" value="SODIUM/POTASSIUM/CALCIUM EXCHANGER"/>
    <property type="match status" value="1"/>
</dbReference>
<feature type="transmembrane region" description="Helical" evidence="5">
    <location>
        <begin position="250"/>
        <end position="270"/>
    </location>
</feature>
<dbReference type="STRING" id="453.Lfee_0199"/>
<dbReference type="NCBIfam" id="TIGR00367">
    <property type="entry name" value="calcium/sodium antiporter"/>
    <property type="match status" value="1"/>
</dbReference>
<feature type="transmembrane region" description="Helical" evidence="5">
    <location>
        <begin position="181"/>
        <end position="199"/>
    </location>
</feature>
<evidence type="ECO:0000256" key="5">
    <source>
        <dbReference type="SAM" id="Phobius"/>
    </source>
</evidence>
<evidence type="ECO:0000256" key="3">
    <source>
        <dbReference type="ARBA" id="ARBA00022989"/>
    </source>
</evidence>
<dbReference type="GO" id="GO:0005886">
    <property type="term" value="C:plasma membrane"/>
    <property type="evidence" value="ECO:0007669"/>
    <property type="project" value="TreeGrafter"/>
</dbReference>
<dbReference type="Gene3D" id="1.20.1420.30">
    <property type="entry name" value="NCX, central ion-binding region"/>
    <property type="match status" value="2"/>
</dbReference>
<evidence type="ECO:0000313" key="9">
    <source>
        <dbReference type="Proteomes" id="UP000054698"/>
    </source>
</evidence>
<dbReference type="EMBL" id="UASS01000040">
    <property type="protein sequence ID" value="SPX62832.1"/>
    <property type="molecule type" value="Genomic_DNA"/>
</dbReference>
<organism evidence="7 9">
    <name type="scientific">Legionella feeleii</name>
    <dbReference type="NCBI Taxonomy" id="453"/>
    <lineage>
        <taxon>Bacteria</taxon>
        <taxon>Pseudomonadati</taxon>
        <taxon>Pseudomonadota</taxon>
        <taxon>Gammaproteobacteria</taxon>
        <taxon>Legionellales</taxon>
        <taxon>Legionellaceae</taxon>
        <taxon>Legionella</taxon>
    </lineage>
</organism>
<accession>A0A0W0U8P1</accession>
<evidence type="ECO:0000256" key="2">
    <source>
        <dbReference type="ARBA" id="ARBA00022692"/>
    </source>
</evidence>
<keyword evidence="4 5" id="KW-0472">Membrane</keyword>
<dbReference type="Proteomes" id="UP000054698">
    <property type="component" value="Unassembled WGS sequence"/>
</dbReference>
<dbReference type="GO" id="GO:0008273">
    <property type="term" value="F:calcium, potassium:sodium antiporter activity"/>
    <property type="evidence" value="ECO:0007669"/>
    <property type="project" value="TreeGrafter"/>
</dbReference>
<feature type="domain" description="Sodium/calcium exchanger membrane region" evidence="6">
    <location>
        <begin position="181"/>
        <end position="320"/>
    </location>
</feature>
<evidence type="ECO:0000259" key="6">
    <source>
        <dbReference type="Pfam" id="PF01699"/>
    </source>
</evidence>
<feature type="transmembrane region" description="Helical" evidence="5">
    <location>
        <begin position="110"/>
        <end position="127"/>
    </location>
</feature>
<dbReference type="PATRIC" id="fig|453.4.peg.220"/>
<feature type="transmembrane region" description="Helical" evidence="5">
    <location>
        <begin position="214"/>
        <end position="238"/>
    </location>
</feature>
<reference evidence="7 9" key="1">
    <citation type="submission" date="2015-11" db="EMBL/GenBank/DDBJ databases">
        <title>Genomic analysis of 38 Legionella species identifies large and diverse effector repertoires.</title>
        <authorList>
            <person name="Burstein D."/>
            <person name="Amaro F."/>
            <person name="Zusman T."/>
            <person name="Lifshitz Z."/>
            <person name="Cohen O."/>
            <person name="Gilbert J.A."/>
            <person name="Pupko T."/>
            <person name="Shuman H.A."/>
            <person name="Segal G."/>
        </authorList>
    </citation>
    <scope>NUCLEOTIDE SEQUENCE [LARGE SCALE GENOMIC DNA]</scope>
    <source>
        <strain evidence="7 9">WO-44C</strain>
    </source>
</reference>
<sequence length="327" mass="35841">MKQHERNSMTILFALVISFIALLWSANHLVSGASGIAHYYRLPPLLIGLTLVALGTSAPEIMVAIRASIEGLPEIAIGNAIGTNIANIGLVLGITALLKPLRVQPTLLRREYPLLFLVMLFAYSLIIDGYLGVLDGCLFLLACIALITYFIYITRQERPQKQLTIAFQQAALRKHSLKTHTIHLVLGLIVLPLSAKYLIHNCVELGHWLGISELVIGLTIVAIGSSLPELVTSIIAAFKGADDIAIGNILGANMFNLIAVMIFPGIIHPAAISHAILWRDVPVMFITTLALLWLNYRHKKKITRWQGGILILIYCCYMLSLVITAIG</sequence>
<dbReference type="InterPro" id="IPR044880">
    <property type="entry name" value="NCX_ion-bd_dom_sf"/>
</dbReference>
<protein>
    <submittedName>
        <fullName evidence="8">Ca2 /Na antiporter</fullName>
    </submittedName>
    <submittedName>
        <fullName evidence="7">Na/Ca antiporter</fullName>
    </submittedName>
</protein>
<feature type="transmembrane region" description="Helical" evidence="5">
    <location>
        <begin position="133"/>
        <end position="152"/>
    </location>
</feature>
<dbReference type="PANTHER" id="PTHR10846:SF8">
    <property type="entry name" value="INNER MEMBRANE PROTEIN YRBG"/>
    <property type="match status" value="1"/>
</dbReference>
<proteinExistence type="predicted"/>
<dbReference type="Proteomes" id="UP000251942">
    <property type="component" value="Unassembled WGS sequence"/>
</dbReference>
<dbReference type="EMBL" id="LNYB01000008">
    <property type="protein sequence ID" value="KTD04372.1"/>
    <property type="molecule type" value="Genomic_DNA"/>
</dbReference>